<accession>A0A6J4Q9U7</accession>
<reference evidence="1" key="1">
    <citation type="submission" date="2020-02" db="EMBL/GenBank/DDBJ databases">
        <authorList>
            <person name="Meier V. D."/>
        </authorList>
    </citation>
    <scope>NUCLEOTIDE SEQUENCE</scope>
    <source>
        <strain evidence="1">AVDCRST_MAG01</strain>
    </source>
</reference>
<protein>
    <submittedName>
        <fullName evidence="1">Uncharacterized protein</fullName>
    </submittedName>
</protein>
<gene>
    <name evidence="1" type="ORF">AVDCRST_MAG01-01-3373</name>
</gene>
<name>A0A6J4Q9U7_9ACTN</name>
<evidence type="ECO:0000313" key="1">
    <source>
        <dbReference type="EMBL" id="CAA9437756.1"/>
    </source>
</evidence>
<sequence>EDVPAVPLMYGIRAEKSGVSR</sequence>
<proteinExistence type="predicted"/>
<organism evidence="1">
    <name type="scientific">uncultured Rubrobacteraceae bacterium</name>
    <dbReference type="NCBI Taxonomy" id="349277"/>
    <lineage>
        <taxon>Bacteria</taxon>
        <taxon>Bacillati</taxon>
        <taxon>Actinomycetota</taxon>
        <taxon>Rubrobacteria</taxon>
        <taxon>Rubrobacterales</taxon>
        <taxon>Rubrobacteraceae</taxon>
        <taxon>environmental samples</taxon>
    </lineage>
</organism>
<dbReference type="EMBL" id="CADCUW010000439">
    <property type="protein sequence ID" value="CAA9437756.1"/>
    <property type="molecule type" value="Genomic_DNA"/>
</dbReference>
<feature type="non-terminal residue" evidence="1">
    <location>
        <position position="1"/>
    </location>
</feature>
<dbReference type="AlphaFoldDB" id="A0A6J4Q9U7"/>